<sequence>MGTDIFSEAIKTVIHVIGSGLNQYSATISRLDHKVEHLQETVRQMQTAKKVYVKENIRLWQQLFKLETDVEAIMDGISHIESELEDLKENISYQIADAMETNCD</sequence>
<protein>
    <submittedName>
        <fullName evidence="2">Uncharacterized protein</fullName>
    </submittedName>
</protein>
<name>V2WNG5_MONRO</name>
<comment type="caution">
    <text evidence="2">The sequence shown here is derived from an EMBL/GenBank/DDBJ whole genome shotgun (WGS) entry which is preliminary data.</text>
</comment>
<organism evidence="2 3">
    <name type="scientific">Moniliophthora roreri (strain MCA 2997)</name>
    <name type="common">Cocoa frosty pod rot fungus</name>
    <name type="synonym">Crinipellis roreri</name>
    <dbReference type="NCBI Taxonomy" id="1381753"/>
    <lineage>
        <taxon>Eukaryota</taxon>
        <taxon>Fungi</taxon>
        <taxon>Dikarya</taxon>
        <taxon>Basidiomycota</taxon>
        <taxon>Agaricomycotina</taxon>
        <taxon>Agaricomycetes</taxon>
        <taxon>Agaricomycetidae</taxon>
        <taxon>Agaricales</taxon>
        <taxon>Marasmiineae</taxon>
        <taxon>Marasmiaceae</taxon>
        <taxon>Moniliophthora</taxon>
    </lineage>
</organism>
<accession>V2WNG5</accession>
<evidence type="ECO:0000313" key="2">
    <source>
        <dbReference type="EMBL" id="ESK81740.1"/>
    </source>
</evidence>
<dbReference type="OrthoDB" id="10460650at2759"/>
<keyword evidence="1" id="KW-0175">Coiled coil</keyword>
<evidence type="ECO:0000256" key="1">
    <source>
        <dbReference type="SAM" id="Coils"/>
    </source>
</evidence>
<dbReference type="Proteomes" id="UP000017559">
    <property type="component" value="Unassembled WGS sequence"/>
</dbReference>
<proteinExistence type="predicted"/>
<keyword evidence="3" id="KW-1185">Reference proteome</keyword>
<dbReference type="SUPFAM" id="SSF90257">
    <property type="entry name" value="Myosin rod fragments"/>
    <property type="match status" value="1"/>
</dbReference>
<reference evidence="2 3" key="1">
    <citation type="journal article" date="2014" name="BMC Genomics">
        <title>Genome and secretome analysis of the hemibiotrophic fungal pathogen, Moniliophthora roreri, which causes frosty pod rot disease of cacao: mechanisms of the biotrophic and necrotrophic phases.</title>
        <authorList>
            <person name="Meinhardt L.W."/>
            <person name="Costa G.G.L."/>
            <person name="Thomazella D.P.T."/>
            <person name="Teixeira P.J.P.L."/>
            <person name="Carazzolle M.F."/>
            <person name="Schuster S.C."/>
            <person name="Carlson J.E."/>
            <person name="Guiltinan M.J."/>
            <person name="Mieczkowski P."/>
            <person name="Farmer A."/>
            <person name="Ramaraj T."/>
            <person name="Crozier J."/>
            <person name="Davis R.E."/>
            <person name="Shao J."/>
            <person name="Melnick R.L."/>
            <person name="Pereira G.A.G."/>
            <person name="Bailey B.A."/>
        </authorList>
    </citation>
    <scope>NUCLEOTIDE SEQUENCE [LARGE SCALE GENOMIC DNA]</scope>
    <source>
        <strain evidence="2 3">MCA 2997</strain>
    </source>
</reference>
<dbReference type="AlphaFoldDB" id="V2WNG5"/>
<feature type="coiled-coil region" evidence="1">
    <location>
        <begin position="21"/>
        <end position="90"/>
    </location>
</feature>
<dbReference type="HOGENOM" id="CLU_2250783_0_0_1"/>
<dbReference type="Gene3D" id="1.20.5.170">
    <property type="match status" value="1"/>
</dbReference>
<dbReference type="EMBL" id="AWSO01002274">
    <property type="protein sequence ID" value="ESK81740.1"/>
    <property type="molecule type" value="Genomic_DNA"/>
</dbReference>
<gene>
    <name evidence="2" type="ORF">Moror_11557</name>
</gene>
<evidence type="ECO:0000313" key="3">
    <source>
        <dbReference type="Proteomes" id="UP000017559"/>
    </source>
</evidence>
<dbReference type="KEGG" id="mrr:Moror_11557"/>